<feature type="non-terminal residue" evidence="2">
    <location>
        <position position="1"/>
    </location>
</feature>
<keyword evidence="2" id="KW-0418">Kinase</keyword>
<protein>
    <submittedName>
        <fullName evidence="2">Mitogen-activated protein kinase kinase kinase 1</fullName>
    </submittedName>
</protein>
<sequence>PEPPQEQYQLEPRRLDRSYAFKDVDYELSPSASASASPHARAESGGQMSFRINGTEGEFEFICQTYGFSGIDDFAISPEEFDAMKGSPMSAPLILIVMPLVVALRRLM</sequence>
<dbReference type="GO" id="GO:0016301">
    <property type="term" value="F:kinase activity"/>
    <property type="evidence" value="ECO:0007669"/>
    <property type="project" value="UniProtKB-KW"/>
</dbReference>
<gene>
    <name evidence="2" type="ORF">STAS_12870</name>
</gene>
<dbReference type="OrthoDB" id="1746562at2759"/>
<comment type="caution">
    <text evidence="2">The sequence shown here is derived from an EMBL/GenBank/DDBJ whole genome shotgun (WGS) entry which is preliminary data.</text>
</comment>
<evidence type="ECO:0000256" key="1">
    <source>
        <dbReference type="SAM" id="MobiDB-lite"/>
    </source>
</evidence>
<dbReference type="AlphaFoldDB" id="A0A5A7PV19"/>
<evidence type="ECO:0000313" key="2">
    <source>
        <dbReference type="EMBL" id="GER36521.1"/>
    </source>
</evidence>
<evidence type="ECO:0000313" key="3">
    <source>
        <dbReference type="Proteomes" id="UP000325081"/>
    </source>
</evidence>
<dbReference type="EMBL" id="BKCP01005183">
    <property type="protein sequence ID" value="GER36521.1"/>
    <property type="molecule type" value="Genomic_DNA"/>
</dbReference>
<organism evidence="2 3">
    <name type="scientific">Striga asiatica</name>
    <name type="common">Asiatic witchweed</name>
    <name type="synonym">Buchnera asiatica</name>
    <dbReference type="NCBI Taxonomy" id="4170"/>
    <lineage>
        <taxon>Eukaryota</taxon>
        <taxon>Viridiplantae</taxon>
        <taxon>Streptophyta</taxon>
        <taxon>Embryophyta</taxon>
        <taxon>Tracheophyta</taxon>
        <taxon>Spermatophyta</taxon>
        <taxon>Magnoliopsida</taxon>
        <taxon>eudicotyledons</taxon>
        <taxon>Gunneridae</taxon>
        <taxon>Pentapetalae</taxon>
        <taxon>asterids</taxon>
        <taxon>lamiids</taxon>
        <taxon>Lamiales</taxon>
        <taxon>Orobanchaceae</taxon>
        <taxon>Buchnereae</taxon>
        <taxon>Striga</taxon>
    </lineage>
</organism>
<reference evidence="3" key="1">
    <citation type="journal article" date="2019" name="Curr. Biol.">
        <title>Genome Sequence of Striga asiatica Provides Insight into the Evolution of Plant Parasitism.</title>
        <authorList>
            <person name="Yoshida S."/>
            <person name="Kim S."/>
            <person name="Wafula E.K."/>
            <person name="Tanskanen J."/>
            <person name="Kim Y.M."/>
            <person name="Honaas L."/>
            <person name="Yang Z."/>
            <person name="Spallek T."/>
            <person name="Conn C.E."/>
            <person name="Ichihashi Y."/>
            <person name="Cheong K."/>
            <person name="Cui S."/>
            <person name="Der J.P."/>
            <person name="Gundlach H."/>
            <person name="Jiao Y."/>
            <person name="Hori C."/>
            <person name="Ishida J.K."/>
            <person name="Kasahara H."/>
            <person name="Kiba T."/>
            <person name="Kim M.S."/>
            <person name="Koo N."/>
            <person name="Laohavisit A."/>
            <person name="Lee Y.H."/>
            <person name="Lumba S."/>
            <person name="McCourt P."/>
            <person name="Mortimer J.C."/>
            <person name="Mutuku J.M."/>
            <person name="Nomura T."/>
            <person name="Sasaki-Sekimoto Y."/>
            <person name="Seto Y."/>
            <person name="Wang Y."/>
            <person name="Wakatake T."/>
            <person name="Sakakibara H."/>
            <person name="Demura T."/>
            <person name="Yamaguchi S."/>
            <person name="Yoneyama K."/>
            <person name="Manabe R.I."/>
            <person name="Nelson D.C."/>
            <person name="Schulman A.H."/>
            <person name="Timko M.P."/>
            <person name="dePamphilis C.W."/>
            <person name="Choi D."/>
            <person name="Shirasu K."/>
        </authorList>
    </citation>
    <scope>NUCLEOTIDE SEQUENCE [LARGE SCALE GENOMIC DNA]</scope>
    <source>
        <strain evidence="3">cv. UVA1</strain>
    </source>
</reference>
<feature type="region of interest" description="Disordered" evidence="1">
    <location>
        <begin position="29"/>
        <end position="49"/>
    </location>
</feature>
<accession>A0A5A7PV19</accession>
<keyword evidence="2" id="KW-0808">Transferase</keyword>
<dbReference type="Proteomes" id="UP000325081">
    <property type="component" value="Unassembled WGS sequence"/>
</dbReference>
<name>A0A5A7PV19_STRAF</name>
<proteinExistence type="predicted"/>
<feature type="compositionally biased region" description="Low complexity" evidence="1">
    <location>
        <begin position="29"/>
        <end position="39"/>
    </location>
</feature>
<keyword evidence="3" id="KW-1185">Reference proteome</keyword>